<dbReference type="SUPFAM" id="SSF48452">
    <property type="entry name" value="TPR-like"/>
    <property type="match status" value="1"/>
</dbReference>
<protein>
    <submittedName>
        <fullName evidence="2">Tetratricopeptide repeat protein</fullName>
    </submittedName>
</protein>
<feature type="transmembrane region" description="Helical" evidence="1">
    <location>
        <begin position="137"/>
        <end position="157"/>
    </location>
</feature>
<feature type="transmembrane region" description="Helical" evidence="1">
    <location>
        <begin position="335"/>
        <end position="353"/>
    </location>
</feature>
<feature type="transmembrane region" description="Helical" evidence="1">
    <location>
        <begin position="78"/>
        <end position="101"/>
    </location>
</feature>
<dbReference type="OrthoDB" id="973593at2"/>
<sequence>MDKILFKGLPIVLSTIGGLFTLFAFFIWNKGIMPVVPGIFTEATEVPLDLIQLGYELIPLGLDNFLIFQNFESFAPSAFPIVTLIYGVAMWVLFNLILAIVSDLKKMYFIGATALLIFVWTFSGINGLNIGGLSSNYALIGLILGTILPVVFISFYASHWSWLRRFGLIFLSGTTTLTILISISDIEQPVLWLSENASIPAAIIAAIFLLHIGNAFIAGTTVFLIKLNKGTSLKITWHMLIVFILYFLLVLFTLLDIMGEVNLPFPTLPPILLMLVSGILGYFVLKLKLSQTDNSYGNPELALSLYLVSFAITLWTWGKAGFSENQALYEFFNHFFLYGQVALTLLFFIYLMSNFSQVLNSGTDVEKILFKPQFFAYFHMKIGSIMGLVILVVFADAIIAIQLSSASTNINADYYYQTGKPLEAAIMYENSWDQFRRNQKAKNAAAHLRFQLGEPDLALENLYEAFDAMPTIPNTILLSSKLHQRDKVFEAVFYLEKALEVYEDNPILKNNLALLYSKLNRPVDAISTMQSISGKHPVAEANALGLEVKHGLFYEEIEASSSEDIYRLNYLVYANKRGDFAPFDLNVSELPDNFHLKTAILRNKWSNQVKSPIEKDLALLDTLIATQEMSFEERNFKETRLLRTFQEGMLNESLKNLNGMAMAYPNSAGYYHSMAAQILAGQWDLEKAAIDILVAVEKGFENLQPYHLAILYYGGKPIEAVGFQNNFEMSFPDWMRWGEDGKLVENELTAFFEMVGRFHGALPSDILVDFDQIQDPKLKAQYANAILSHKLHWFDKNTFEQILPALGSALAGIFDTEDLKSWYDFIHRDGNISSRIAENIKPESGLTRNAYLGPLIWKKYQETEDDMLKYEILQEAIQFNKDPKIWIHFVKQSRKMGLDNYASNALQNMQEWLSTDQIEKLQMENL</sequence>
<keyword evidence="1" id="KW-1133">Transmembrane helix</keyword>
<keyword evidence="1" id="KW-0812">Transmembrane</keyword>
<feature type="transmembrane region" description="Helical" evidence="1">
    <location>
        <begin position="203"/>
        <end position="225"/>
    </location>
</feature>
<evidence type="ECO:0000256" key="1">
    <source>
        <dbReference type="SAM" id="Phobius"/>
    </source>
</evidence>
<organism evidence="2 3">
    <name type="scientific">Mongoliibacter ruber</name>
    <dbReference type="NCBI Taxonomy" id="1750599"/>
    <lineage>
        <taxon>Bacteria</taxon>
        <taxon>Pseudomonadati</taxon>
        <taxon>Bacteroidota</taxon>
        <taxon>Cytophagia</taxon>
        <taxon>Cytophagales</taxon>
        <taxon>Cyclobacteriaceae</taxon>
        <taxon>Mongoliibacter</taxon>
    </lineage>
</organism>
<dbReference type="Gene3D" id="1.25.40.10">
    <property type="entry name" value="Tetratricopeptide repeat domain"/>
    <property type="match status" value="1"/>
</dbReference>
<keyword evidence="1" id="KW-0472">Membrane</keyword>
<comment type="caution">
    <text evidence="2">The sequence shown here is derived from an EMBL/GenBank/DDBJ whole genome shotgun (WGS) entry which is preliminary data.</text>
</comment>
<feature type="transmembrane region" description="Helical" evidence="1">
    <location>
        <begin position="297"/>
        <end position="315"/>
    </location>
</feature>
<evidence type="ECO:0000313" key="3">
    <source>
        <dbReference type="Proteomes" id="UP000238157"/>
    </source>
</evidence>
<evidence type="ECO:0000313" key="2">
    <source>
        <dbReference type="EMBL" id="PRY88467.1"/>
    </source>
</evidence>
<feature type="transmembrane region" description="Helical" evidence="1">
    <location>
        <begin position="166"/>
        <end position="183"/>
    </location>
</feature>
<feature type="transmembrane region" description="Helical" evidence="1">
    <location>
        <begin position="374"/>
        <end position="401"/>
    </location>
</feature>
<keyword evidence="3" id="KW-1185">Reference proteome</keyword>
<dbReference type="RefSeq" id="WP_106133197.1">
    <property type="nucleotide sequence ID" value="NZ_PVTR01000004.1"/>
</dbReference>
<name>A0A2T0WP42_9BACT</name>
<feature type="transmembrane region" description="Helical" evidence="1">
    <location>
        <begin position="237"/>
        <end position="255"/>
    </location>
</feature>
<dbReference type="EMBL" id="PVTR01000004">
    <property type="protein sequence ID" value="PRY88467.1"/>
    <property type="molecule type" value="Genomic_DNA"/>
</dbReference>
<reference evidence="2 3" key="1">
    <citation type="submission" date="2018-03" db="EMBL/GenBank/DDBJ databases">
        <title>Genomic Encyclopedia of Archaeal and Bacterial Type Strains, Phase II (KMG-II): from individual species to whole genera.</title>
        <authorList>
            <person name="Goeker M."/>
        </authorList>
    </citation>
    <scope>NUCLEOTIDE SEQUENCE [LARGE SCALE GENOMIC DNA]</scope>
    <source>
        <strain evidence="2 3">DSM 27929</strain>
    </source>
</reference>
<dbReference type="Proteomes" id="UP000238157">
    <property type="component" value="Unassembled WGS sequence"/>
</dbReference>
<dbReference type="InterPro" id="IPR011990">
    <property type="entry name" value="TPR-like_helical_dom_sf"/>
</dbReference>
<dbReference type="AlphaFoldDB" id="A0A2T0WP42"/>
<feature type="transmembrane region" description="Helical" evidence="1">
    <location>
        <begin position="108"/>
        <end position="125"/>
    </location>
</feature>
<proteinExistence type="predicted"/>
<gene>
    <name evidence="2" type="ORF">CLW00_104118</name>
</gene>
<feature type="transmembrane region" description="Helical" evidence="1">
    <location>
        <begin position="9"/>
        <end position="28"/>
    </location>
</feature>
<feature type="transmembrane region" description="Helical" evidence="1">
    <location>
        <begin position="267"/>
        <end position="285"/>
    </location>
</feature>
<accession>A0A2T0WP42</accession>